<keyword evidence="2" id="KW-1185">Reference proteome</keyword>
<gene>
    <name evidence="1" type="ORF">VNO77_21533</name>
</gene>
<name>A0AAN9QM76_CANGL</name>
<organism evidence="1 2">
    <name type="scientific">Canavalia gladiata</name>
    <name type="common">Sword bean</name>
    <name type="synonym">Dolichos gladiatus</name>
    <dbReference type="NCBI Taxonomy" id="3824"/>
    <lineage>
        <taxon>Eukaryota</taxon>
        <taxon>Viridiplantae</taxon>
        <taxon>Streptophyta</taxon>
        <taxon>Embryophyta</taxon>
        <taxon>Tracheophyta</taxon>
        <taxon>Spermatophyta</taxon>
        <taxon>Magnoliopsida</taxon>
        <taxon>eudicotyledons</taxon>
        <taxon>Gunneridae</taxon>
        <taxon>Pentapetalae</taxon>
        <taxon>rosids</taxon>
        <taxon>fabids</taxon>
        <taxon>Fabales</taxon>
        <taxon>Fabaceae</taxon>
        <taxon>Papilionoideae</taxon>
        <taxon>50 kb inversion clade</taxon>
        <taxon>NPAAA clade</taxon>
        <taxon>indigoferoid/millettioid clade</taxon>
        <taxon>Phaseoleae</taxon>
        <taxon>Canavalia</taxon>
    </lineage>
</organism>
<comment type="caution">
    <text evidence="1">The sequence shown here is derived from an EMBL/GenBank/DDBJ whole genome shotgun (WGS) entry which is preliminary data.</text>
</comment>
<evidence type="ECO:0000313" key="2">
    <source>
        <dbReference type="Proteomes" id="UP001367508"/>
    </source>
</evidence>
<dbReference type="Proteomes" id="UP001367508">
    <property type="component" value="Unassembled WGS sequence"/>
</dbReference>
<dbReference type="EMBL" id="JAYMYQ010000004">
    <property type="protein sequence ID" value="KAK7340819.1"/>
    <property type="molecule type" value="Genomic_DNA"/>
</dbReference>
<evidence type="ECO:0000313" key="1">
    <source>
        <dbReference type="EMBL" id="KAK7340819.1"/>
    </source>
</evidence>
<protein>
    <submittedName>
        <fullName evidence="1">Uncharacterized protein</fullName>
    </submittedName>
</protein>
<proteinExistence type="predicted"/>
<dbReference type="AlphaFoldDB" id="A0AAN9QM76"/>
<accession>A0AAN9QM76</accession>
<reference evidence="1 2" key="1">
    <citation type="submission" date="2024-01" db="EMBL/GenBank/DDBJ databases">
        <title>The genomes of 5 underutilized Papilionoideae crops provide insights into root nodulation and disease resistanc.</title>
        <authorList>
            <person name="Jiang F."/>
        </authorList>
    </citation>
    <scope>NUCLEOTIDE SEQUENCE [LARGE SCALE GENOMIC DNA]</scope>
    <source>
        <strain evidence="1">LVBAO_FW01</strain>
        <tissue evidence="1">Leaves</tissue>
    </source>
</reference>
<sequence>MQYNILFRDTRNATCCLLFEFHYKIHHPVILTSYCSSFFGRKYLYFFGKEGKVVPVTMPTALQSLAFAPL</sequence>